<reference evidence="1 2" key="1">
    <citation type="submission" date="2016-01" db="EMBL/GenBank/DDBJ databases">
        <title>The new phylogeny of the genus Mycobacterium.</title>
        <authorList>
            <person name="Tarcisio F."/>
            <person name="Conor M."/>
            <person name="Antonella G."/>
            <person name="Elisabetta G."/>
            <person name="Giulia F.S."/>
            <person name="Sara T."/>
            <person name="Anna F."/>
            <person name="Clotilde B."/>
            <person name="Roberto B."/>
            <person name="Veronica D.S."/>
            <person name="Fabio R."/>
            <person name="Monica P."/>
            <person name="Olivier J."/>
            <person name="Enrico T."/>
            <person name="Nicola S."/>
        </authorList>
    </citation>
    <scope>NUCLEOTIDE SEQUENCE [LARGE SCALE GENOMIC DNA]</scope>
    <source>
        <strain evidence="1 2">DSM 44572</strain>
    </source>
</reference>
<protein>
    <submittedName>
        <fullName evidence="1">Uncharacterized protein</fullName>
    </submittedName>
</protein>
<evidence type="ECO:0000313" key="1">
    <source>
        <dbReference type="EMBL" id="ORW28192.1"/>
    </source>
</evidence>
<dbReference type="OrthoDB" id="4735704at2"/>
<proteinExistence type="predicted"/>
<dbReference type="Proteomes" id="UP000193529">
    <property type="component" value="Unassembled WGS sequence"/>
</dbReference>
<dbReference type="STRING" id="153971.AWC19_27545"/>
<accession>A0A1X1ZVY9</accession>
<dbReference type="AlphaFoldDB" id="A0A1X1ZVY9"/>
<sequence>MTATPENATAGWRDLTDQLTGEQIAELEANAVSGTRIHELRLTDAGMKWVDTGPQWDDNQLLIQARAYARDNLVAAMVGEVSAPAGASPDRLWEEHDPQPYRLLFGAHRMVTAPPPRGSRDSGSAVITTDAVQFADGSIDDGRDLVAPSITVLNDCTDTGIRLSSDQARELAALLLEAADEIDGWGSHDAH</sequence>
<dbReference type="RefSeq" id="WP_085077035.1">
    <property type="nucleotide sequence ID" value="NZ_JACKRZ010000273.1"/>
</dbReference>
<gene>
    <name evidence="1" type="ORF">AWC19_27545</name>
</gene>
<organism evidence="1 2">
    <name type="scientific">Mycobacterium palustre</name>
    <dbReference type="NCBI Taxonomy" id="153971"/>
    <lineage>
        <taxon>Bacteria</taxon>
        <taxon>Bacillati</taxon>
        <taxon>Actinomycetota</taxon>
        <taxon>Actinomycetes</taxon>
        <taxon>Mycobacteriales</taxon>
        <taxon>Mycobacteriaceae</taxon>
        <taxon>Mycobacterium</taxon>
        <taxon>Mycobacterium simiae complex</taxon>
    </lineage>
</organism>
<evidence type="ECO:0000313" key="2">
    <source>
        <dbReference type="Proteomes" id="UP000193529"/>
    </source>
</evidence>
<comment type="caution">
    <text evidence="1">The sequence shown here is derived from an EMBL/GenBank/DDBJ whole genome shotgun (WGS) entry which is preliminary data.</text>
</comment>
<dbReference type="EMBL" id="LQPJ01000064">
    <property type="protein sequence ID" value="ORW28192.1"/>
    <property type="molecule type" value="Genomic_DNA"/>
</dbReference>
<keyword evidence="2" id="KW-1185">Reference proteome</keyword>
<name>A0A1X1ZVY9_9MYCO</name>